<comment type="similarity">
    <text evidence="2 7">Belongs to the peptidase S26 family.</text>
</comment>
<dbReference type="InterPro" id="IPR000223">
    <property type="entry name" value="Pept_S26A_signal_pept_1"/>
</dbReference>
<comment type="catalytic activity">
    <reaction evidence="1 7">
        <text>Cleavage of hydrophobic, N-terminal signal or leader sequences from secreted and periplasmic proteins.</text>
        <dbReference type="EC" id="3.4.21.89"/>
    </reaction>
</comment>
<dbReference type="Proteomes" id="UP000199373">
    <property type="component" value="Unassembled WGS sequence"/>
</dbReference>
<dbReference type="PANTHER" id="PTHR43390:SF1">
    <property type="entry name" value="CHLOROPLAST PROCESSING PEPTIDASE"/>
    <property type="match status" value="1"/>
</dbReference>
<keyword evidence="10" id="KW-1185">Reference proteome</keyword>
<evidence type="ECO:0000256" key="2">
    <source>
        <dbReference type="ARBA" id="ARBA00009370"/>
    </source>
</evidence>
<keyword evidence="7" id="KW-0645">Protease</keyword>
<dbReference type="InterPro" id="IPR036286">
    <property type="entry name" value="LexA/Signal_pep-like_sf"/>
</dbReference>
<evidence type="ECO:0000313" key="9">
    <source>
        <dbReference type="EMBL" id="SEW19178.1"/>
    </source>
</evidence>
<dbReference type="PANTHER" id="PTHR43390">
    <property type="entry name" value="SIGNAL PEPTIDASE I"/>
    <property type="match status" value="1"/>
</dbReference>
<evidence type="ECO:0000256" key="4">
    <source>
        <dbReference type="ARBA" id="ARBA00019232"/>
    </source>
</evidence>
<dbReference type="EC" id="3.4.21.89" evidence="3 7"/>
<feature type="active site" evidence="6">
    <location>
        <position position="115"/>
    </location>
</feature>
<evidence type="ECO:0000256" key="7">
    <source>
        <dbReference type="RuleBase" id="RU362042"/>
    </source>
</evidence>
<keyword evidence="5 7" id="KW-0378">Hydrolase</keyword>
<reference evidence="9 10" key="1">
    <citation type="submission" date="2016-10" db="EMBL/GenBank/DDBJ databases">
        <authorList>
            <person name="de Groot N.N."/>
        </authorList>
    </citation>
    <scope>NUCLEOTIDE SEQUENCE [LARGE SCALE GENOMIC DNA]</scope>
    <source>
        <strain evidence="9 10">TC2-24</strain>
    </source>
</reference>
<dbReference type="AlphaFoldDB" id="A0A1I0PX55"/>
<dbReference type="NCBIfam" id="TIGR02227">
    <property type="entry name" value="sigpep_I_bact"/>
    <property type="match status" value="1"/>
</dbReference>
<dbReference type="PROSITE" id="PS00761">
    <property type="entry name" value="SPASE_I_3"/>
    <property type="match status" value="1"/>
</dbReference>
<protein>
    <recommendedName>
        <fullName evidence="4 7">Signal peptidase I</fullName>
        <ecNumber evidence="3 7">3.4.21.89</ecNumber>
    </recommendedName>
</protein>
<dbReference type="GO" id="GO:0009003">
    <property type="term" value="F:signal peptidase activity"/>
    <property type="evidence" value="ECO:0007669"/>
    <property type="project" value="UniProtKB-EC"/>
</dbReference>
<evidence type="ECO:0000259" key="8">
    <source>
        <dbReference type="Pfam" id="PF10502"/>
    </source>
</evidence>
<organism evidence="9 10">
    <name type="scientific">Prevotella aff. ruminicola Tc2-24</name>
    <dbReference type="NCBI Taxonomy" id="81582"/>
    <lineage>
        <taxon>Bacteria</taxon>
        <taxon>Pseudomonadati</taxon>
        <taxon>Bacteroidota</taxon>
        <taxon>Bacteroidia</taxon>
        <taxon>Bacteroidales</taxon>
        <taxon>Prevotellaceae</taxon>
        <taxon>Prevotella</taxon>
    </lineage>
</organism>
<dbReference type="PRINTS" id="PR00727">
    <property type="entry name" value="LEADERPTASE"/>
</dbReference>
<evidence type="ECO:0000256" key="3">
    <source>
        <dbReference type="ARBA" id="ARBA00013208"/>
    </source>
</evidence>
<dbReference type="Pfam" id="PF10502">
    <property type="entry name" value="Peptidase_S26"/>
    <property type="match status" value="1"/>
</dbReference>
<feature type="active site" evidence="6">
    <location>
        <position position="42"/>
    </location>
</feature>
<comment type="subcellular location">
    <subcellularLocation>
        <location evidence="7">Membrane</location>
        <topology evidence="7">Single-pass type II membrane protein</topology>
    </subcellularLocation>
</comment>
<evidence type="ECO:0000256" key="1">
    <source>
        <dbReference type="ARBA" id="ARBA00000677"/>
    </source>
</evidence>
<proteinExistence type="inferred from homology"/>
<dbReference type="Gene3D" id="2.10.109.10">
    <property type="entry name" value="Umud Fragment, subunit A"/>
    <property type="match status" value="1"/>
</dbReference>
<dbReference type="GO" id="GO:0016020">
    <property type="term" value="C:membrane"/>
    <property type="evidence" value="ECO:0007669"/>
    <property type="project" value="UniProtKB-SubCell"/>
</dbReference>
<gene>
    <name evidence="9" type="ORF">SAMN04487850_2028</name>
</gene>
<dbReference type="GO" id="GO:0004252">
    <property type="term" value="F:serine-type endopeptidase activity"/>
    <property type="evidence" value="ECO:0007669"/>
    <property type="project" value="InterPro"/>
</dbReference>
<keyword evidence="7" id="KW-0812">Transmembrane</keyword>
<evidence type="ECO:0000256" key="5">
    <source>
        <dbReference type="ARBA" id="ARBA00022801"/>
    </source>
</evidence>
<dbReference type="InterPro" id="IPR019758">
    <property type="entry name" value="Pept_S26A_signal_pept_1_CS"/>
</dbReference>
<dbReference type="GO" id="GO:0006465">
    <property type="term" value="P:signal peptide processing"/>
    <property type="evidence" value="ECO:0007669"/>
    <property type="project" value="InterPro"/>
</dbReference>
<accession>A0A1I0PX55</accession>
<evidence type="ECO:0000313" key="10">
    <source>
        <dbReference type="Proteomes" id="UP000199373"/>
    </source>
</evidence>
<keyword evidence="7" id="KW-1133">Transmembrane helix</keyword>
<dbReference type="CDD" id="cd06530">
    <property type="entry name" value="S26_SPase_I"/>
    <property type="match status" value="1"/>
</dbReference>
<evidence type="ECO:0000256" key="6">
    <source>
        <dbReference type="PIRSR" id="PIRSR600223-1"/>
    </source>
</evidence>
<name>A0A1I0PX55_9BACT</name>
<dbReference type="SUPFAM" id="SSF51306">
    <property type="entry name" value="LexA/Signal peptidase"/>
    <property type="match status" value="1"/>
</dbReference>
<dbReference type="EMBL" id="FOIQ01000005">
    <property type="protein sequence ID" value="SEW19178.1"/>
    <property type="molecule type" value="Genomic_DNA"/>
</dbReference>
<sequence>MDKSCGIVKWLWGILLAFILTCLAWLGTRVMLFDQFVIPTESMLPTLMPGDRVLVDKTIMGARIYSDFNFKPEGGELKCWRTRGTRTIQLNDIVVFNFPEHEKHLSFVINEVYCKRCVALPGDSLSIIDGHYVNNNFDGVLGNKKKQDDLANIPDSTLDFLLHTTPYDERIPWTIHQFGPLYIPRSGDIIKITPHEACLYRMLLEWETGKKIDFSWEENKVWANGKELKFHQFLHNYYFMAGDNASDSNDSRYWGLVPEEYIVGVVKYISYSVDSQTGKHRKGRTLKRV</sequence>
<feature type="domain" description="Peptidase S26" evidence="8">
    <location>
        <begin position="14"/>
        <end position="269"/>
    </location>
</feature>
<dbReference type="InterPro" id="IPR019533">
    <property type="entry name" value="Peptidase_S26"/>
</dbReference>
<feature type="transmembrane region" description="Helical" evidence="7">
    <location>
        <begin position="7"/>
        <end position="26"/>
    </location>
</feature>
<keyword evidence="7" id="KW-0472">Membrane</keyword>